<dbReference type="FunFam" id="3.40.50.720:FF:000363">
    <property type="entry name" value="D-isomer specific 2-hydroxyacid dehydrogenase"/>
    <property type="match status" value="1"/>
</dbReference>
<dbReference type="PANTHER" id="PTHR43333">
    <property type="entry name" value="2-HACID_DH_C DOMAIN-CONTAINING PROTEIN"/>
    <property type="match status" value="1"/>
</dbReference>
<dbReference type="PANTHER" id="PTHR43333:SF1">
    <property type="entry name" value="D-ISOMER SPECIFIC 2-HYDROXYACID DEHYDROGENASE NAD-BINDING DOMAIN-CONTAINING PROTEIN"/>
    <property type="match status" value="1"/>
</dbReference>
<dbReference type="InterPro" id="IPR006140">
    <property type="entry name" value="D-isomer_DH_NAD-bd"/>
</dbReference>
<dbReference type="Proteomes" id="UP000002748">
    <property type="component" value="Unassembled WGS sequence"/>
</dbReference>
<proteinExistence type="predicted"/>
<name>J8TIQ2_TRIAS</name>
<dbReference type="HOGENOM" id="CLU_019796_1_0_1"/>
<keyword evidence="2" id="KW-0520">NAD</keyword>
<sequence length="372" mass="40384">MSRALDTIAVLMPLPAKALEKVRSAFKTVHYAPSGPDVPAKRLPAEVWKDVEVLFCDWTGPPKDLELSEVPNLRHVQLPTAGVDGALANSKLVQELAARDPSASSEGPTVSSASGIHVFTIPNWVVGMTIALSQQHHVMARFARDSSRANEQEQQHWADEMEVGPVGKFYNRPLWGRTAGMLGYGALGRETARLLKAHGMRIIAANLTGKASKFEDWTPEGTGDLDGSIPDKYYSVKDEAQFEQFLRDTDVLVCSLPGTPATRHLLDAKKLALLKPEALFLNVGRGTLISSEELLKALESEGLFGAAIDVADPEPLPDGHPLFTHPKCIVTPHLSGHAKGEEVLGAELAIVNAERIRRGETPYNVADLKKGY</sequence>
<keyword evidence="1" id="KW-0560">Oxidoreductase</keyword>
<protein>
    <recommendedName>
        <fullName evidence="3">D-isomer specific 2-hydroxyacid dehydrogenase NAD-binding domain-containing protein</fullName>
    </recommendedName>
</protein>
<dbReference type="OrthoDB" id="298012at2759"/>
<dbReference type="KEGG" id="tasa:A1Q1_00103"/>
<organism evidence="4 5">
    <name type="scientific">Trichosporon asahii var. asahii (strain ATCC 90039 / CBS 2479 / JCM 2466 / KCTC 7840 / NBRC 103889/ NCYC 2677 / UAMH 7654)</name>
    <name type="common">Yeast</name>
    <dbReference type="NCBI Taxonomy" id="1186058"/>
    <lineage>
        <taxon>Eukaryota</taxon>
        <taxon>Fungi</taxon>
        <taxon>Dikarya</taxon>
        <taxon>Basidiomycota</taxon>
        <taxon>Agaricomycotina</taxon>
        <taxon>Tremellomycetes</taxon>
        <taxon>Trichosporonales</taxon>
        <taxon>Trichosporonaceae</taxon>
        <taxon>Trichosporon</taxon>
    </lineage>
</organism>
<reference evidence="4 5" key="1">
    <citation type="journal article" date="2012" name="Eukaryot. Cell">
        <title>Draft genome sequence of CBS 2479, the standard type strain of Trichosporon asahii.</title>
        <authorList>
            <person name="Yang R.Y."/>
            <person name="Li H.T."/>
            <person name="Zhu H."/>
            <person name="Zhou G.P."/>
            <person name="Wang M."/>
            <person name="Wang L."/>
        </authorList>
    </citation>
    <scope>NUCLEOTIDE SEQUENCE [LARGE SCALE GENOMIC DNA]</scope>
    <source>
        <strain evidence="5">ATCC 90039 / CBS 2479 / JCM 2466 / KCTC 7840 / NCYC 2677 / UAMH 7654</strain>
    </source>
</reference>
<dbReference type="VEuPathDB" id="FungiDB:A1Q1_00103"/>
<dbReference type="EMBL" id="ALBS01000009">
    <property type="protein sequence ID" value="EJT53096.1"/>
    <property type="molecule type" value="Genomic_DNA"/>
</dbReference>
<feature type="domain" description="D-isomer specific 2-hydroxyacid dehydrogenase NAD-binding" evidence="3">
    <location>
        <begin position="139"/>
        <end position="335"/>
    </location>
</feature>
<dbReference type="AlphaFoldDB" id="J8TIQ2"/>
<accession>J8TIQ2</accession>
<dbReference type="GO" id="GO:0051287">
    <property type="term" value="F:NAD binding"/>
    <property type="evidence" value="ECO:0007669"/>
    <property type="project" value="InterPro"/>
</dbReference>
<dbReference type="SUPFAM" id="SSF51735">
    <property type="entry name" value="NAD(P)-binding Rossmann-fold domains"/>
    <property type="match status" value="1"/>
</dbReference>
<dbReference type="Pfam" id="PF02826">
    <property type="entry name" value="2-Hacid_dh_C"/>
    <property type="match status" value="1"/>
</dbReference>
<dbReference type="RefSeq" id="XP_014184419.1">
    <property type="nucleotide sequence ID" value="XM_014328944.1"/>
</dbReference>
<evidence type="ECO:0000313" key="5">
    <source>
        <dbReference type="Proteomes" id="UP000002748"/>
    </source>
</evidence>
<dbReference type="GO" id="GO:0016491">
    <property type="term" value="F:oxidoreductase activity"/>
    <property type="evidence" value="ECO:0007669"/>
    <property type="project" value="UniProtKB-KW"/>
</dbReference>
<gene>
    <name evidence="4" type="ORF">A1Q1_00103</name>
</gene>
<dbReference type="Gene3D" id="3.40.50.720">
    <property type="entry name" value="NAD(P)-binding Rossmann-like Domain"/>
    <property type="match status" value="2"/>
</dbReference>
<comment type="caution">
    <text evidence="4">The sequence shown here is derived from an EMBL/GenBank/DDBJ whole genome shotgun (WGS) entry which is preliminary data.</text>
</comment>
<evidence type="ECO:0000259" key="3">
    <source>
        <dbReference type="Pfam" id="PF02826"/>
    </source>
</evidence>
<evidence type="ECO:0000256" key="2">
    <source>
        <dbReference type="ARBA" id="ARBA00023027"/>
    </source>
</evidence>
<evidence type="ECO:0000313" key="4">
    <source>
        <dbReference type="EMBL" id="EJT53096.1"/>
    </source>
</evidence>
<dbReference type="GeneID" id="25983617"/>
<dbReference type="InterPro" id="IPR036291">
    <property type="entry name" value="NAD(P)-bd_dom_sf"/>
</dbReference>
<evidence type="ECO:0000256" key="1">
    <source>
        <dbReference type="ARBA" id="ARBA00023002"/>
    </source>
</evidence>